<dbReference type="InterPro" id="IPR008278">
    <property type="entry name" value="4-PPantetheinyl_Trfase_dom"/>
</dbReference>
<dbReference type="RefSeq" id="WP_344362389.1">
    <property type="nucleotide sequence ID" value="NZ_BAAAQB010000010.1"/>
</dbReference>
<comment type="caution">
    <text evidence="4">The sequence shown here is derived from an EMBL/GenBank/DDBJ whole genome shotgun (WGS) entry which is preliminary data.</text>
</comment>
<comment type="similarity">
    <text evidence="1">Belongs to the P-Pant transferase superfamily. Gsp/Sfp/HetI/AcpT family.</text>
</comment>
<accession>A0ABN2YJW5</accession>
<dbReference type="PANTHER" id="PTHR12215:SF10">
    <property type="entry name" value="L-AMINOADIPATE-SEMIALDEHYDE DEHYDROGENASE-PHOSPHOPANTETHEINYL TRANSFERASE"/>
    <property type="match status" value="1"/>
</dbReference>
<gene>
    <name evidence="4" type="ORF">GCM10009825_08120</name>
</gene>
<feature type="domain" description="4'-phosphopantetheinyl transferase" evidence="3">
    <location>
        <begin position="143"/>
        <end position="213"/>
    </location>
</feature>
<dbReference type="Gene3D" id="3.90.470.20">
    <property type="entry name" value="4'-phosphopantetheinyl transferase domain"/>
    <property type="match status" value="1"/>
</dbReference>
<keyword evidence="2" id="KW-0808">Transferase</keyword>
<dbReference type="Proteomes" id="UP001500102">
    <property type="component" value="Unassembled WGS sequence"/>
</dbReference>
<dbReference type="SUPFAM" id="SSF56214">
    <property type="entry name" value="4'-phosphopantetheinyl transferase"/>
    <property type="match status" value="1"/>
</dbReference>
<protein>
    <recommendedName>
        <fullName evidence="3">4'-phosphopantetheinyl transferase domain-containing protein</fullName>
    </recommendedName>
</protein>
<proteinExistence type="inferred from homology"/>
<dbReference type="InterPro" id="IPR037143">
    <property type="entry name" value="4-PPantetheinyl_Trfase_dom_sf"/>
</dbReference>
<dbReference type="PANTHER" id="PTHR12215">
    <property type="entry name" value="PHOSPHOPANTETHEINE TRANSFERASE"/>
    <property type="match status" value="1"/>
</dbReference>
<dbReference type="Pfam" id="PF01648">
    <property type="entry name" value="ACPS"/>
    <property type="match status" value="1"/>
</dbReference>
<keyword evidence="5" id="KW-1185">Reference proteome</keyword>
<evidence type="ECO:0000259" key="3">
    <source>
        <dbReference type="Pfam" id="PF01648"/>
    </source>
</evidence>
<evidence type="ECO:0000256" key="1">
    <source>
        <dbReference type="ARBA" id="ARBA00010990"/>
    </source>
</evidence>
<evidence type="ECO:0000256" key="2">
    <source>
        <dbReference type="ARBA" id="ARBA00022679"/>
    </source>
</evidence>
<reference evidence="4 5" key="1">
    <citation type="journal article" date="2019" name="Int. J. Syst. Evol. Microbiol.">
        <title>The Global Catalogue of Microorganisms (GCM) 10K type strain sequencing project: providing services to taxonomists for standard genome sequencing and annotation.</title>
        <authorList>
            <consortium name="The Broad Institute Genomics Platform"/>
            <consortium name="The Broad Institute Genome Sequencing Center for Infectious Disease"/>
            <person name="Wu L."/>
            <person name="Ma J."/>
        </authorList>
    </citation>
    <scope>NUCLEOTIDE SEQUENCE [LARGE SCALE GENOMIC DNA]</scope>
    <source>
        <strain evidence="4 5">JCM 15921</strain>
    </source>
</reference>
<dbReference type="InterPro" id="IPR050559">
    <property type="entry name" value="P-Pant_transferase_sf"/>
</dbReference>
<name>A0ABN2YJW5_9MICC</name>
<sequence>MASHLVVRACPPFRVPVSSGDPLDPASAAATAAAASLLESDARSLLDGPELDRARAMTARTREDFLAGRLAQRRFAAGLLGVPASALTAWYSCPRCGTGTQISHGRPGYLIGGAAAPLLLSLSRAAGWTLLAGIVDPDPALRLGIDVEDPARTDFEGFDAVVLTPAERAHLAALTGTQLLRARARLWARKEAWLKMTGTGLQTAPDTVDVFDDAPDDVLEGDVNGRAGLRDLPPAEAGLPAYLVAAVAVAVYP</sequence>
<evidence type="ECO:0000313" key="5">
    <source>
        <dbReference type="Proteomes" id="UP001500102"/>
    </source>
</evidence>
<organism evidence="4 5">
    <name type="scientific">Arthrobacter humicola</name>
    <dbReference type="NCBI Taxonomy" id="409291"/>
    <lineage>
        <taxon>Bacteria</taxon>
        <taxon>Bacillati</taxon>
        <taxon>Actinomycetota</taxon>
        <taxon>Actinomycetes</taxon>
        <taxon>Micrococcales</taxon>
        <taxon>Micrococcaceae</taxon>
        <taxon>Arthrobacter</taxon>
    </lineage>
</organism>
<dbReference type="EMBL" id="BAAAQB010000010">
    <property type="protein sequence ID" value="GAA2128580.1"/>
    <property type="molecule type" value="Genomic_DNA"/>
</dbReference>
<evidence type="ECO:0000313" key="4">
    <source>
        <dbReference type="EMBL" id="GAA2128580.1"/>
    </source>
</evidence>